<keyword evidence="2" id="KW-1185">Reference proteome</keyword>
<accession>A0A2Z7B0H0</accession>
<evidence type="ECO:0000313" key="1">
    <source>
        <dbReference type="EMBL" id="KZV27106.1"/>
    </source>
</evidence>
<gene>
    <name evidence="1" type="ORF">F511_17382</name>
</gene>
<evidence type="ECO:0000313" key="2">
    <source>
        <dbReference type="Proteomes" id="UP000250235"/>
    </source>
</evidence>
<name>A0A2Z7B0H0_9LAMI</name>
<dbReference type="Proteomes" id="UP000250235">
    <property type="component" value="Unassembled WGS sequence"/>
</dbReference>
<dbReference type="AlphaFoldDB" id="A0A2Z7B0H0"/>
<proteinExistence type="predicted"/>
<sequence length="62" mass="6786">MSSAGPVWVSPTVPARTSPQYAQFVAISSQLFLLQCSFMMSADLLQCFLLRYATDPNQLASV</sequence>
<organism evidence="1 2">
    <name type="scientific">Dorcoceras hygrometricum</name>
    <dbReference type="NCBI Taxonomy" id="472368"/>
    <lineage>
        <taxon>Eukaryota</taxon>
        <taxon>Viridiplantae</taxon>
        <taxon>Streptophyta</taxon>
        <taxon>Embryophyta</taxon>
        <taxon>Tracheophyta</taxon>
        <taxon>Spermatophyta</taxon>
        <taxon>Magnoliopsida</taxon>
        <taxon>eudicotyledons</taxon>
        <taxon>Gunneridae</taxon>
        <taxon>Pentapetalae</taxon>
        <taxon>asterids</taxon>
        <taxon>lamiids</taxon>
        <taxon>Lamiales</taxon>
        <taxon>Gesneriaceae</taxon>
        <taxon>Didymocarpoideae</taxon>
        <taxon>Trichosporeae</taxon>
        <taxon>Loxocarpinae</taxon>
        <taxon>Dorcoceras</taxon>
    </lineage>
</organism>
<dbReference type="EMBL" id="KV010679">
    <property type="protein sequence ID" value="KZV27106.1"/>
    <property type="molecule type" value="Genomic_DNA"/>
</dbReference>
<reference evidence="1 2" key="1">
    <citation type="journal article" date="2015" name="Proc. Natl. Acad. Sci. U.S.A.">
        <title>The resurrection genome of Boea hygrometrica: A blueprint for survival of dehydration.</title>
        <authorList>
            <person name="Xiao L."/>
            <person name="Yang G."/>
            <person name="Zhang L."/>
            <person name="Yang X."/>
            <person name="Zhao S."/>
            <person name="Ji Z."/>
            <person name="Zhou Q."/>
            <person name="Hu M."/>
            <person name="Wang Y."/>
            <person name="Chen M."/>
            <person name="Xu Y."/>
            <person name="Jin H."/>
            <person name="Xiao X."/>
            <person name="Hu G."/>
            <person name="Bao F."/>
            <person name="Hu Y."/>
            <person name="Wan P."/>
            <person name="Li L."/>
            <person name="Deng X."/>
            <person name="Kuang T."/>
            <person name="Xiang C."/>
            <person name="Zhu J.K."/>
            <person name="Oliver M.J."/>
            <person name="He Y."/>
        </authorList>
    </citation>
    <scope>NUCLEOTIDE SEQUENCE [LARGE SCALE GENOMIC DNA]</scope>
    <source>
        <strain evidence="2">cv. XS01</strain>
    </source>
</reference>
<protein>
    <submittedName>
        <fullName evidence="1">Uncharacterized protein</fullName>
    </submittedName>
</protein>